<keyword evidence="4" id="KW-0804">Transcription</keyword>
<sequence length="300" mass="32858">MDRFHELNAFIAVVEAGGFSPAARRTGESQSAISKAIGALEKRLGAVLFNRSTRSVTLTDQGQRYYERIKPLLDDMNEADSELATSTVNVPGLIRIAAASTFGRLHVLPLIPELLSLNPGLQVDLVLSDAMRDMVEDRIDLAIRLGPVNDPDAIVRRVASTPLVCVGSRRYFEQHGIPKTPAELVDHNCLLYGGLMESVNWPFVGPEGRFSVTVRGNLSSNSVETIRAGVLAGVGIGLFAKVSLADELRHPDVITVLDEFIGDARDISLIWPKRRYVPARVRRVTDYFVAALPKRIDMSG</sequence>
<dbReference type="SUPFAM" id="SSF46785">
    <property type="entry name" value="Winged helix' DNA-binding domain"/>
    <property type="match status" value="1"/>
</dbReference>
<evidence type="ECO:0000256" key="3">
    <source>
        <dbReference type="ARBA" id="ARBA00023125"/>
    </source>
</evidence>
<proteinExistence type="inferred from homology"/>
<dbReference type="PANTHER" id="PTHR30537">
    <property type="entry name" value="HTH-TYPE TRANSCRIPTIONAL REGULATOR"/>
    <property type="match status" value="1"/>
</dbReference>
<dbReference type="CDD" id="cd08422">
    <property type="entry name" value="PBP2_CrgA_like"/>
    <property type="match status" value="1"/>
</dbReference>
<dbReference type="InterPro" id="IPR000847">
    <property type="entry name" value="LysR_HTH_N"/>
</dbReference>
<protein>
    <submittedName>
        <fullName evidence="6">LysR family transcriptional regulator</fullName>
    </submittedName>
</protein>
<dbReference type="InterPro" id="IPR036388">
    <property type="entry name" value="WH-like_DNA-bd_sf"/>
</dbReference>
<keyword evidence="2" id="KW-0805">Transcription regulation</keyword>
<dbReference type="PANTHER" id="PTHR30537:SF5">
    <property type="entry name" value="HTH-TYPE TRANSCRIPTIONAL ACTIVATOR TTDR-RELATED"/>
    <property type="match status" value="1"/>
</dbReference>
<evidence type="ECO:0000256" key="4">
    <source>
        <dbReference type="ARBA" id="ARBA00023163"/>
    </source>
</evidence>
<dbReference type="InterPro" id="IPR058163">
    <property type="entry name" value="LysR-type_TF_proteobact-type"/>
</dbReference>
<evidence type="ECO:0000313" key="7">
    <source>
        <dbReference type="Proteomes" id="UP001430149"/>
    </source>
</evidence>
<reference evidence="6" key="1">
    <citation type="submission" date="2020-10" db="EMBL/GenBank/DDBJ databases">
        <title>Phylogeny of dyella-like bacteria.</title>
        <authorList>
            <person name="Fu J."/>
        </authorList>
    </citation>
    <scope>NUCLEOTIDE SEQUENCE</scope>
    <source>
        <strain evidence="6">DHOC52</strain>
    </source>
</reference>
<evidence type="ECO:0000256" key="2">
    <source>
        <dbReference type="ARBA" id="ARBA00023015"/>
    </source>
</evidence>
<organism evidence="6 7">
    <name type="scientific">Dyella flava</name>
    <dbReference type="NCBI Taxonomy" id="1920170"/>
    <lineage>
        <taxon>Bacteria</taxon>
        <taxon>Pseudomonadati</taxon>
        <taxon>Pseudomonadota</taxon>
        <taxon>Gammaproteobacteria</taxon>
        <taxon>Lysobacterales</taxon>
        <taxon>Rhodanobacteraceae</taxon>
        <taxon>Dyella</taxon>
    </lineage>
</organism>
<comment type="similarity">
    <text evidence="1">Belongs to the LysR transcriptional regulatory family.</text>
</comment>
<dbReference type="PROSITE" id="PS50931">
    <property type="entry name" value="HTH_LYSR"/>
    <property type="match status" value="1"/>
</dbReference>
<dbReference type="Pfam" id="PF03466">
    <property type="entry name" value="LysR_substrate"/>
    <property type="match status" value="1"/>
</dbReference>
<dbReference type="RefSeq" id="WP_204680481.1">
    <property type="nucleotide sequence ID" value="NZ_BSNR01000005.1"/>
</dbReference>
<evidence type="ECO:0000313" key="6">
    <source>
        <dbReference type="EMBL" id="MBM7124955.1"/>
    </source>
</evidence>
<keyword evidence="3" id="KW-0238">DNA-binding</keyword>
<gene>
    <name evidence="6" type="ORF">ISP19_06135</name>
</gene>
<feature type="domain" description="HTH lysR-type" evidence="5">
    <location>
        <begin position="1"/>
        <end position="59"/>
    </location>
</feature>
<evidence type="ECO:0000259" key="5">
    <source>
        <dbReference type="PROSITE" id="PS50931"/>
    </source>
</evidence>
<dbReference type="InterPro" id="IPR005119">
    <property type="entry name" value="LysR_subst-bd"/>
</dbReference>
<name>A0ABS2K1M9_9GAMM</name>
<dbReference type="PRINTS" id="PR00039">
    <property type="entry name" value="HTHLYSR"/>
</dbReference>
<evidence type="ECO:0000256" key="1">
    <source>
        <dbReference type="ARBA" id="ARBA00009437"/>
    </source>
</evidence>
<dbReference type="Gene3D" id="1.10.10.10">
    <property type="entry name" value="Winged helix-like DNA-binding domain superfamily/Winged helix DNA-binding domain"/>
    <property type="match status" value="1"/>
</dbReference>
<dbReference type="Pfam" id="PF00126">
    <property type="entry name" value="HTH_1"/>
    <property type="match status" value="1"/>
</dbReference>
<dbReference type="SUPFAM" id="SSF53850">
    <property type="entry name" value="Periplasmic binding protein-like II"/>
    <property type="match status" value="1"/>
</dbReference>
<keyword evidence="7" id="KW-1185">Reference proteome</keyword>
<dbReference type="InterPro" id="IPR036390">
    <property type="entry name" value="WH_DNA-bd_sf"/>
</dbReference>
<dbReference type="Gene3D" id="3.40.190.290">
    <property type="match status" value="1"/>
</dbReference>
<dbReference type="EMBL" id="JADIKE010000030">
    <property type="protein sequence ID" value="MBM7124955.1"/>
    <property type="molecule type" value="Genomic_DNA"/>
</dbReference>
<dbReference type="Proteomes" id="UP001430149">
    <property type="component" value="Unassembled WGS sequence"/>
</dbReference>
<comment type="caution">
    <text evidence="6">The sequence shown here is derived from an EMBL/GenBank/DDBJ whole genome shotgun (WGS) entry which is preliminary data.</text>
</comment>
<accession>A0ABS2K1M9</accession>